<sequence>MFSYDTTFKLTRHYIHFWIQHAIAFMLRSITTNGLRELLLQTRIDENGQLKLKLFNGYVDDSPLTTQVLSSWELQIERRFQEPGTAVPLTLAFDINTILIYSYICYPDLLVHSISESKNQSQIYQTFLNTLNYSLDLLTNSSLKVIIE</sequence>
<proteinExistence type="predicted"/>
<keyword evidence="2" id="KW-1185">Reference proteome</keyword>
<gene>
    <name evidence="1" type="ORF">BpHYR1_026186</name>
</gene>
<name>A0A3M7T8L7_BRAPC</name>
<reference evidence="1 2" key="1">
    <citation type="journal article" date="2018" name="Sci. Rep.">
        <title>Genomic signatures of local adaptation to the degree of environmental predictability in rotifers.</title>
        <authorList>
            <person name="Franch-Gras L."/>
            <person name="Hahn C."/>
            <person name="Garcia-Roger E.M."/>
            <person name="Carmona M.J."/>
            <person name="Serra M."/>
            <person name="Gomez A."/>
        </authorList>
    </citation>
    <scope>NUCLEOTIDE SEQUENCE [LARGE SCALE GENOMIC DNA]</scope>
    <source>
        <strain evidence="1">HYR1</strain>
    </source>
</reference>
<protein>
    <submittedName>
        <fullName evidence="1">Uncharacterized protein</fullName>
    </submittedName>
</protein>
<dbReference type="AlphaFoldDB" id="A0A3M7T8L7"/>
<comment type="caution">
    <text evidence="1">The sequence shown here is derived from an EMBL/GenBank/DDBJ whole genome shotgun (WGS) entry which is preliminary data.</text>
</comment>
<evidence type="ECO:0000313" key="2">
    <source>
        <dbReference type="Proteomes" id="UP000276133"/>
    </source>
</evidence>
<dbReference type="Proteomes" id="UP000276133">
    <property type="component" value="Unassembled WGS sequence"/>
</dbReference>
<organism evidence="1 2">
    <name type="scientific">Brachionus plicatilis</name>
    <name type="common">Marine rotifer</name>
    <name type="synonym">Brachionus muelleri</name>
    <dbReference type="NCBI Taxonomy" id="10195"/>
    <lineage>
        <taxon>Eukaryota</taxon>
        <taxon>Metazoa</taxon>
        <taxon>Spiralia</taxon>
        <taxon>Gnathifera</taxon>
        <taxon>Rotifera</taxon>
        <taxon>Eurotatoria</taxon>
        <taxon>Monogononta</taxon>
        <taxon>Pseudotrocha</taxon>
        <taxon>Ploima</taxon>
        <taxon>Brachionidae</taxon>
        <taxon>Brachionus</taxon>
    </lineage>
</organism>
<evidence type="ECO:0000313" key="1">
    <source>
        <dbReference type="EMBL" id="RNA44382.1"/>
    </source>
</evidence>
<accession>A0A3M7T8L7</accession>
<dbReference type="EMBL" id="REGN01000113">
    <property type="protein sequence ID" value="RNA44382.1"/>
    <property type="molecule type" value="Genomic_DNA"/>
</dbReference>